<reference evidence="1" key="1">
    <citation type="submission" date="2024-02" db="EMBL/GenBank/DDBJ databases">
        <title>Metagenome Assembled Genome of Zalaria obscura JY119.</title>
        <authorList>
            <person name="Vighnesh L."/>
            <person name="Jagadeeshwari U."/>
            <person name="Venkata Ramana C."/>
            <person name="Sasikala C."/>
        </authorList>
    </citation>
    <scope>NUCLEOTIDE SEQUENCE</scope>
    <source>
        <strain evidence="1">JY119</strain>
    </source>
</reference>
<accession>A0ACC3SE88</accession>
<name>A0ACC3SE88_9PEZI</name>
<comment type="caution">
    <text evidence="1">The sequence shown here is derived from an EMBL/GenBank/DDBJ whole genome shotgun (WGS) entry which is preliminary data.</text>
</comment>
<sequence>MDLDHDSYIDAGLSTDRCDLPTARRQTNRKGFPVEPTYFDDIGDGYSYIDDGHNVVTGLQAAKITPSIVRTSNVRPLSDDLLRRLARASIEEKKVHTKEGLPMTALDIARSITPHPLSPAPSIRPAIPPRQPPSLNTEDVLSNIYGEYAVLGGAPFRSYRSPTVESIASSRTPSHVSPYNLRNVSVTGAGSRKSAKSQIAPSETSARPSDHRQGTGFDGQYSESDKDQEQELSDHMMQLVDLAHQNGLSPDGLAALASEAGIHLDPLAYIALQQTPKPTETASISTHPSAHRSHPSAKPREQGRTLVPPSERQSIISPFSPLVNPTTRHAQAARSYDFATGDMAWLQSEYTPPPLAHPRPQRQKAFTAGIEGDSCAFEIERSSHLPSRVSSGGKLPPVSVSQWGRVGDGHCNAVWGGRAVSVSGGGSVRRSESRRD</sequence>
<organism evidence="1 2">
    <name type="scientific">Zalaria obscura</name>
    <dbReference type="NCBI Taxonomy" id="2024903"/>
    <lineage>
        <taxon>Eukaryota</taxon>
        <taxon>Fungi</taxon>
        <taxon>Dikarya</taxon>
        <taxon>Ascomycota</taxon>
        <taxon>Pezizomycotina</taxon>
        <taxon>Dothideomycetes</taxon>
        <taxon>Dothideomycetidae</taxon>
        <taxon>Dothideales</taxon>
        <taxon>Zalariaceae</taxon>
        <taxon>Zalaria</taxon>
    </lineage>
</organism>
<dbReference type="EMBL" id="JAMKPW020000017">
    <property type="protein sequence ID" value="KAK8209061.1"/>
    <property type="molecule type" value="Genomic_DNA"/>
</dbReference>
<gene>
    <name evidence="1" type="ORF">M8818_003754</name>
</gene>
<evidence type="ECO:0000313" key="2">
    <source>
        <dbReference type="Proteomes" id="UP001320706"/>
    </source>
</evidence>
<evidence type="ECO:0000313" key="1">
    <source>
        <dbReference type="EMBL" id="KAK8209061.1"/>
    </source>
</evidence>
<dbReference type="Proteomes" id="UP001320706">
    <property type="component" value="Unassembled WGS sequence"/>
</dbReference>
<keyword evidence="2" id="KW-1185">Reference proteome</keyword>
<protein>
    <submittedName>
        <fullName evidence="1">Uncharacterized protein</fullName>
    </submittedName>
</protein>
<proteinExistence type="predicted"/>